<dbReference type="InterPro" id="IPR005467">
    <property type="entry name" value="His_kinase_dom"/>
</dbReference>
<evidence type="ECO:0000256" key="2">
    <source>
        <dbReference type="ARBA" id="ARBA00012438"/>
    </source>
</evidence>
<evidence type="ECO:0000256" key="6">
    <source>
        <dbReference type="ARBA" id="ARBA00022840"/>
    </source>
</evidence>
<keyword evidence="5 8" id="KW-0418">Kinase</keyword>
<dbReference type="InterPro" id="IPR003594">
    <property type="entry name" value="HATPase_dom"/>
</dbReference>
<dbReference type="PANTHER" id="PTHR44936:SF10">
    <property type="entry name" value="SENSOR PROTEIN RSTB"/>
    <property type="match status" value="1"/>
</dbReference>
<comment type="catalytic activity">
    <reaction evidence="1">
        <text>ATP + protein L-histidine = ADP + protein N-phospho-L-histidine.</text>
        <dbReference type="EC" id="2.7.13.3"/>
    </reaction>
</comment>
<keyword evidence="4" id="KW-0547">Nucleotide-binding</keyword>
<dbReference type="GO" id="GO:0004673">
    <property type="term" value="F:protein histidine kinase activity"/>
    <property type="evidence" value="ECO:0007669"/>
    <property type="project" value="UniProtKB-EC"/>
</dbReference>
<accession>A0ABD5VZT7</accession>
<organism evidence="8 9">
    <name type="scientific">Halovenus salina</name>
    <dbReference type="NCBI Taxonomy" id="1510225"/>
    <lineage>
        <taxon>Archaea</taxon>
        <taxon>Methanobacteriati</taxon>
        <taxon>Methanobacteriota</taxon>
        <taxon>Stenosarchaea group</taxon>
        <taxon>Halobacteria</taxon>
        <taxon>Halobacteriales</taxon>
        <taxon>Haloarculaceae</taxon>
        <taxon>Halovenus</taxon>
    </lineage>
</organism>
<name>A0ABD5VZT7_9EURY</name>
<keyword evidence="3 8" id="KW-0808">Transferase</keyword>
<dbReference type="InterPro" id="IPR036890">
    <property type="entry name" value="HATPase_C_sf"/>
</dbReference>
<dbReference type="RefSeq" id="WP_382183596.1">
    <property type="nucleotide sequence ID" value="NZ_JBHSZI010000001.1"/>
</dbReference>
<dbReference type="EMBL" id="JBHSZI010000001">
    <property type="protein sequence ID" value="MFC7056904.1"/>
    <property type="molecule type" value="Genomic_DNA"/>
</dbReference>
<evidence type="ECO:0000256" key="5">
    <source>
        <dbReference type="ARBA" id="ARBA00022777"/>
    </source>
</evidence>
<proteinExistence type="predicted"/>
<dbReference type="GO" id="GO:0005524">
    <property type="term" value="F:ATP binding"/>
    <property type="evidence" value="ECO:0007669"/>
    <property type="project" value="UniProtKB-KW"/>
</dbReference>
<dbReference type="PANTHER" id="PTHR44936">
    <property type="entry name" value="SENSOR PROTEIN CREC"/>
    <property type="match status" value="1"/>
</dbReference>
<feature type="domain" description="Histidine kinase" evidence="7">
    <location>
        <begin position="54"/>
        <end position="257"/>
    </location>
</feature>
<evidence type="ECO:0000313" key="8">
    <source>
        <dbReference type="EMBL" id="MFC7056904.1"/>
    </source>
</evidence>
<dbReference type="CDD" id="cd00075">
    <property type="entry name" value="HATPase"/>
    <property type="match status" value="1"/>
</dbReference>
<comment type="caution">
    <text evidence="8">The sequence shown here is derived from an EMBL/GenBank/DDBJ whole genome shotgun (WGS) entry which is preliminary data.</text>
</comment>
<evidence type="ECO:0000313" key="9">
    <source>
        <dbReference type="Proteomes" id="UP001596445"/>
    </source>
</evidence>
<evidence type="ECO:0000259" key="7">
    <source>
        <dbReference type="PROSITE" id="PS50109"/>
    </source>
</evidence>
<protein>
    <recommendedName>
        <fullName evidence="2">histidine kinase</fullName>
        <ecNumber evidence="2">2.7.13.3</ecNumber>
    </recommendedName>
</protein>
<dbReference type="Pfam" id="PF02518">
    <property type="entry name" value="HATPase_c"/>
    <property type="match status" value="1"/>
</dbReference>
<dbReference type="SMART" id="SM00387">
    <property type="entry name" value="HATPase_c"/>
    <property type="match status" value="1"/>
</dbReference>
<dbReference type="PROSITE" id="PS50109">
    <property type="entry name" value="HIS_KIN"/>
    <property type="match status" value="1"/>
</dbReference>
<keyword evidence="6" id="KW-0067">ATP-binding</keyword>
<dbReference type="SUPFAM" id="SSF55874">
    <property type="entry name" value="ATPase domain of HSP90 chaperone/DNA topoisomerase II/histidine kinase"/>
    <property type="match status" value="1"/>
</dbReference>
<dbReference type="AlphaFoldDB" id="A0ABD5VZT7"/>
<evidence type="ECO:0000256" key="1">
    <source>
        <dbReference type="ARBA" id="ARBA00000085"/>
    </source>
</evidence>
<dbReference type="EC" id="2.7.13.3" evidence="2"/>
<dbReference type="Proteomes" id="UP001596445">
    <property type="component" value="Unassembled WGS sequence"/>
</dbReference>
<evidence type="ECO:0000256" key="3">
    <source>
        <dbReference type="ARBA" id="ARBA00022679"/>
    </source>
</evidence>
<gene>
    <name evidence="8" type="ORF">ACFQQG_00315</name>
</gene>
<evidence type="ECO:0000256" key="4">
    <source>
        <dbReference type="ARBA" id="ARBA00022741"/>
    </source>
</evidence>
<sequence length="267" mass="29045">MANQPQVGAQRREYVIQPSPLTAGGRERVGYTLLFQDITDEVRREERLSVLNRILRHNLRNDLSIVSGYVSAADSHTDDEMVREMLQKVSTTVDELIETGEMAREFEQLLAAPDGYSRAITVGDLTEKLASRLAEEHPEADLSVTTTETVVETNPDVLRAVLWQLLENAAIHTDGPAEISLSVTGSPESIDIEVSDNGSGIPDHELQSLESGEETSLKHGSGFGLWLAKWGTVRVGGAIDFETSDGTTVTVTIPREEQSAQTSSASA</sequence>
<reference evidence="8 9" key="1">
    <citation type="journal article" date="2019" name="Int. J. Syst. Evol. Microbiol.">
        <title>The Global Catalogue of Microorganisms (GCM) 10K type strain sequencing project: providing services to taxonomists for standard genome sequencing and annotation.</title>
        <authorList>
            <consortium name="The Broad Institute Genomics Platform"/>
            <consortium name="The Broad Institute Genome Sequencing Center for Infectious Disease"/>
            <person name="Wu L."/>
            <person name="Ma J."/>
        </authorList>
    </citation>
    <scope>NUCLEOTIDE SEQUENCE [LARGE SCALE GENOMIC DNA]</scope>
    <source>
        <strain evidence="8 9">JCM 30072</strain>
    </source>
</reference>
<keyword evidence="9" id="KW-1185">Reference proteome</keyword>
<dbReference type="InterPro" id="IPR050980">
    <property type="entry name" value="2C_sensor_his_kinase"/>
</dbReference>
<dbReference type="Gene3D" id="3.30.565.10">
    <property type="entry name" value="Histidine kinase-like ATPase, C-terminal domain"/>
    <property type="match status" value="1"/>
</dbReference>